<dbReference type="Proteomes" id="UP000253551">
    <property type="component" value="Unassembled WGS sequence"/>
</dbReference>
<feature type="compositionally biased region" description="Low complexity" evidence="1">
    <location>
        <begin position="99"/>
        <end position="111"/>
    </location>
</feature>
<name>A0A367JHC3_RHIST</name>
<accession>A0A367JHC3</accession>
<dbReference type="AlphaFoldDB" id="A0A367JHC3"/>
<organism evidence="2 3">
    <name type="scientific">Rhizopus stolonifer</name>
    <name type="common">Rhizopus nigricans</name>
    <dbReference type="NCBI Taxonomy" id="4846"/>
    <lineage>
        <taxon>Eukaryota</taxon>
        <taxon>Fungi</taxon>
        <taxon>Fungi incertae sedis</taxon>
        <taxon>Mucoromycota</taxon>
        <taxon>Mucoromycotina</taxon>
        <taxon>Mucoromycetes</taxon>
        <taxon>Mucorales</taxon>
        <taxon>Mucorineae</taxon>
        <taxon>Rhizopodaceae</taxon>
        <taxon>Rhizopus</taxon>
    </lineage>
</organism>
<reference evidence="2 3" key="1">
    <citation type="journal article" date="2018" name="G3 (Bethesda)">
        <title>Phylogenetic and Phylogenomic Definition of Rhizopus Species.</title>
        <authorList>
            <person name="Gryganskyi A.P."/>
            <person name="Golan J."/>
            <person name="Dolatabadi S."/>
            <person name="Mondo S."/>
            <person name="Robb S."/>
            <person name="Idnurm A."/>
            <person name="Muszewska A."/>
            <person name="Steczkiewicz K."/>
            <person name="Masonjones S."/>
            <person name="Liao H.L."/>
            <person name="Gajdeczka M.T."/>
            <person name="Anike F."/>
            <person name="Vuek A."/>
            <person name="Anishchenko I.M."/>
            <person name="Voigt K."/>
            <person name="de Hoog G.S."/>
            <person name="Smith M.E."/>
            <person name="Heitman J."/>
            <person name="Vilgalys R."/>
            <person name="Stajich J.E."/>
        </authorList>
    </citation>
    <scope>NUCLEOTIDE SEQUENCE [LARGE SCALE GENOMIC DNA]</scope>
    <source>
        <strain evidence="2 3">LSU 92-RS-03</strain>
    </source>
</reference>
<evidence type="ECO:0000256" key="1">
    <source>
        <dbReference type="SAM" id="MobiDB-lite"/>
    </source>
</evidence>
<protein>
    <submittedName>
        <fullName evidence="2">Uncharacterized protein</fullName>
    </submittedName>
</protein>
<keyword evidence="3" id="KW-1185">Reference proteome</keyword>
<feature type="region of interest" description="Disordered" evidence="1">
    <location>
        <begin position="89"/>
        <end position="135"/>
    </location>
</feature>
<comment type="caution">
    <text evidence="2">The sequence shown here is derived from an EMBL/GenBank/DDBJ whole genome shotgun (WGS) entry which is preliminary data.</text>
</comment>
<proteinExistence type="predicted"/>
<evidence type="ECO:0000313" key="3">
    <source>
        <dbReference type="Proteomes" id="UP000253551"/>
    </source>
</evidence>
<dbReference type="OrthoDB" id="2253209at2759"/>
<evidence type="ECO:0000313" key="2">
    <source>
        <dbReference type="EMBL" id="RCH89296.1"/>
    </source>
</evidence>
<sequence>MLIVAFILIGLYVFMNKINRKRQELMDIEQRIIEVKGNYTSDRIKMYEPAIVKEDIYFQPNPPAGPPVMTPKKKNGRKSILCKIYSFRNASTSPPLSPRKPSSLRSPSFLPMQENRLVHPPTYEDSVVSLSNQKH</sequence>
<dbReference type="EMBL" id="PJQM01003363">
    <property type="protein sequence ID" value="RCH89296.1"/>
    <property type="molecule type" value="Genomic_DNA"/>
</dbReference>
<gene>
    <name evidence="2" type="ORF">CU098_007073</name>
</gene>